<dbReference type="GO" id="GO:0005524">
    <property type="term" value="F:ATP binding"/>
    <property type="evidence" value="ECO:0007669"/>
    <property type="project" value="UniProtKB-UniRule"/>
</dbReference>
<dbReference type="HAMAP" id="MF_01486">
    <property type="entry name" value="RecC"/>
    <property type="match status" value="1"/>
</dbReference>
<dbReference type="NCBIfam" id="TIGR01450">
    <property type="entry name" value="recC"/>
    <property type="match status" value="1"/>
</dbReference>
<comment type="function">
    <text evidence="10">A helicase/nuclease that prepares dsDNA breaks (DSB) for recombinational DNA repair. Binds to DSBs and unwinds DNA via a highly rapid and processive ATP-dependent bidirectional helicase activity. Unwinds dsDNA until it encounters a Chi (crossover hotspot instigator) sequence from the 3' direction. Cuts ssDNA a few nucleotides 3' to the Chi site. The properties and activities of the enzyme are changed at Chi. The Chi-altered holoenzyme produces a long 3'-ssDNA overhang and facilitates RecA-binding to the ssDNA for homologous DNA recombination and repair. Holoenzyme degrades any linearized DNA that is unable to undergo homologous recombination. In the holoenzyme this subunit recognizes the wild-type Chi sequence, and when added to isolated RecB increases its ATP-dependent helicase processivity.</text>
</comment>
<dbReference type="Gene3D" id="1.10.10.160">
    <property type="match status" value="1"/>
</dbReference>
<keyword evidence="13" id="KW-1185">Reference proteome</keyword>
<organism evidence="12 13">
    <name type="scientific">Limnohabitans parvus II-B4</name>
    <dbReference type="NCBI Taxonomy" id="1293052"/>
    <lineage>
        <taxon>Bacteria</taxon>
        <taxon>Pseudomonadati</taxon>
        <taxon>Pseudomonadota</taxon>
        <taxon>Betaproteobacteria</taxon>
        <taxon>Burkholderiales</taxon>
        <taxon>Comamonadaceae</taxon>
        <taxon>Limnohabitans</taxon>
    </lineage>
</organism>
<keyword evidence="7 10" id="KW-0067">ATP-binding</keyword>
<evidence type="ECO:0000256" key="3">
    <source>
        <dbReference type="ARBA" id="ARBA00022763"/>
    </source>
</evidence>
<comment type="miscellaneous">
    <text evidence="10">In the RecBCD complex, RecB has a slow 3'-5' helicase, an exonuclease activity and loads RecA onto ssDNA, RecD has a fast 5'-3' helicase activity, while RecC stimulates the ATPase and processivity of the RecB helicase and contributes to recognition of the Chi site.</text>
</comment>
<comment type="similarity">
    <text evidence="10">Belongs to the RecC family.</text>
</comment>
<gene>
    <name evidence="10" type="primary">recC</name>
    <name evidence="12" type="ORF">B9Z37_10860</name>
</gene>
<evidence type="ECO:0000256" key="5">
    <source>
        <dbReference type="ARBA" id="ARBA00022806"/>
    </source>
</evidence>
<dbReference type="Pfam" id="PF17946">
    <property type="entry name" value="RecC_C"/>
    <property type="match status" value="1"/>
</dbReference>
<keyword evidence="1 10" id="KW-0540">Nuclease</keyword>
<evidence type="ECO:0000256" key="8">
    <source>
        <dbReference type="ARBA" id="ARBA00023125"/>
    </source>
</evidence>
<keyword evidence="5 10" id="KW-0347">Helicase</keyword>
<dbReference type="Gene3D" id="1.10.10.990">
    <property type="match status" value="1"/>
</dbReference>
<keyword evidence="3 10" id="KW-0227">DNA damage</keyword>
<dbReference type="Proteomes" id="UP000250790">
    <property type="component" value="Unassembled WGS sequence"/>
</dbReference>
<protein>
    <recommendedName>
        <fullName evidence="10">RecBCD enzyme subunit RecC</fullName>
    </recommendedName>
    <alternativeName>
        <fullName evidence="10">Exonuclease V subunit RecC</fullName>
        <shortName evidence="10">ExoV subunit RecC</shortName>
    </alternativeName>
    <alternativeName>
        <fullName evidence="10">Helicase/nuclease RecBCD subunit RecC</fullName>
    </alternativeName>
</protein>
<keyword evidence="8 10" id="KW-0238">DNA-binding</keyword>
<name>A0A315E7T6_9BURK</name>
<dbReference type="GO" id="GO:0003677">
    <property type="term" value="F:DNA binding"/>
    <property type="evidence" value="ECO:0007669"/>
    <property type="project" value="UniProtKB-UniRule"/>
</dbReference>
<evidence type="ECO:0000256" key="10">
    <source>
        <dbReference type="HAMAP-Rule" id="MF_01486"/>
    </source>
</evidence>
<evidence type="ECO:0000313" key="13">
    <source>
        <dbReference type="Proteomes" id="UP000250790"/>
    </source>
</evidence>
<dbReference type="PIRSF" id="PIRSF000980">
    <property type="entry name" value="RecC"/>
    <property type="match status" value="1"/>
</dbReference>
<dbReference type="SUPFAM" id="SSF52540">
    <property type="entry name" value="P-loop containing nucleoside triphosphate hydrolases"/>
    <property type="match status" value="2"/>
</dbReference>
<dbReference type="GO" id="GO:0009338">
    <property type="term" value="C:exodeoxyribonuclease V complex"/>
    <property type="evidence" value="ECO:0007669"/>
    <property type="project" value="InterPro"/>
</dbReference>
<evidence type="ECO:0000256" key="9">
    <source>
        <dbReference type="ARBA" id="ARBA00023204"/>
    </source>
</evidence>
<keyword evidence="9 10" id="KW-0234">DNA repair</keyword>
<dbReference type="PANTHER" id="PTHR30591">
    <property type="entry name" value="RECBCD ENZYME SUBUNIT RECC"/>
    <property type="match status" value="1"/>
</dbReference>
<dbReference type="GO" id="GO:0000724">
    <property type="term" value="P:double-strand break repair via homologous recombination"/>
    <property type="evidence" value="ECO:0007669"/>
    <property type="project" value="UniProtKB-UniRule"/>
</dbReference>
<comment type="caution">
    <text evidence="12">The sequence shown here is derived from an EMBL/GenBank/DDBJ whole genome shotgun (WGS) entry which is preliminary data.</text>
</comment>
<dbReference type="InterPro" id="IPR027417">
    <property type="entry name" value="P-loop_NTPase"/>
</dbReference>
<dbReference type="SUPFAM" id="SSF52980">
    <property type="entry name" value="Restriction endonuclease-like"/>
    <property type="match status" value="1"/>
</dbReference>
<keyword evidence="2 10" id="KW-0547">Nucleotide-binding</keyword>
<dbReference type="Gene3D" id="3.40.50.300">
    <property type="entry name" value="P-loop containing nucleotide triphosphate hydrolases"/>
    <property type="match status" value="2"/>
</dbReference>
<evidence type="ECO:0000256" key="7">
    <source>
        <dbReference type="ARBA" id="ARBA00022840"/>
    </source>
</evidence>
<evidence type="ECO:0000256" key="2">
    <source>
        <dbReference type="ARBA" id="ARBA00022741"/>
    </source>
</evidence>
<reference evidence="12 13" key="1">
    <citation type="submission" date="2017-04" db="EMBL/GenBank/DDBJ databases">
        <title>Unexpected and diverse lifestyles within the genus Limnohabitans.</title>
        <authorList>
            <person name="Kasalicky V."/>
            <person name="Mehrshad M."/>
            <person name="Andrei S.-A."/>
            <person name="Salcher M."/>
            <person name="Kratochvilova H."/>
            <person name="Simek K."/>
            <person name="Ghai R."/>
        </authorList>
    </citation>
    <scope>NUCLEOTIDE SEQUENCE [LARGE SCALE GENOMIC DNA]</scope>
    <source>
        <strain evidence="12 13">II-B4</strain>
    </source>
</reference>
<evidence type="ECO:0000259" key="11">
    <source>
        <dbReference type="Pfam" id="PF17946"/>
    </source>
</evidence>
<dbReference type="InterPro" id="IPR013986">
    <property type="entry name" value="DExx_box_DNA_helicase_dom_sf"/>
</dbReference>
<comment type="subunit">
    <text evidence="10">Heterotrimer of RecB, RecC and RecD. All subunits contribute to DNA-binding.</text>
</comment>
<dbReference type="GO" id="GO:0003678">
    <property type="term" value="F:DNA helicase activity"/>
    <property type="evidence" value="ECO:0007669"/>
    <property type="project" value="UniProtKB-UniRule"/>
</dbReference>
<feature type="domain" description="RecC C-terminal" evidence="11">
    <location>
        <begin position="845"/>
        <end position="1086"/>
    </location>
</feature>
<dbReference type="InterPro" id="IPR041500">
    <property type="entry name" value="RecC_C"/>
</dbReference>
<evidence type="ECO:0000256" key="4">
    <source>
        <dbReference type="ARBA" id="ARBA00022801"/>
    </source>
</evidence>
<proteinExistence type="inferred from homology"/>
<dbReference type="OrthoDB" id="9762834at2"/>
<dbReference type="Pfam" id="PF04257">
    <property type="entry name" value="Exonuc_V_gamma"/>
    <property type="match status" value="1"/>
</dbReference>
<dbReference type="Gene3D" id="3.40.50.10930">
    <property type="match status" value="1"/>
</dbReference>
<dbReference type="GO" id="GO:0008854">
    <property type="term" value="F:exodeoxyribonuclease V activity"/>
    <property type="evidence" value="ECO:0007669"/>
    <property type="project" value="InterPro"/>
</dbReference>
<dbReference type="InterPro" id="IPR006697">
    <property type="entry name" value="RecC"/>
</dbReference>
<dbReference type="InterPro" id="IPR011335">
    <property type="entry name" value="Restrct_endonuc-II-like"/>
</dbReference>
<dbReference type="AlphaFoldDB" id="A0A315E7T6"/>
<keyword evidence="4 10" id="KW-0378">Hydrolase</keyword>
<evidence type="ECO:0000256" key="1">
    <source>
        <dbReference type="ARBA" id="ARBA00022722"/>
    </source>
</evidence>
<evidence type="ECO:0000256" key="6">
    <source>
        <dbReference type="ARBA" id="ARBA00022839"/>
    </source>
</evidence>
<dbReference type="PANTHER" id="PTHR30591:SF1">
    <property type="entry name" value="RECBCD ENZYME SUBUNIT RECC"/>
    <property type="match status" value="1"/>
</dbReference>
<evidence type="ECO:0000313" key="12">
    <source>
        <dbReference type="EMBL" id="PUE52675.1"/>
    </source>
</evidence>
<sequence>MPASSISPGFIALHSHRSEVLADTLTAWLRAHPLLPLESEVVLVQSNGMAEWIKIELARQGGVCAATRVELPSRFLWRTYRQVLGKHNVPPDSPLDKLPMTWRLMALLPGCLSDPVFQPVAGFLRGDEPDRLLQLASRLADLFDQYQIYRPDWLQDWAAGRNALRKAAGHDELGEDQLWQAELWRRVLDTLDDSQRQATRPALHARALAHLQSGQPLASPVARRVSVFGMSHMPGQLLEMLAALAAHSQVLLAVPNPCQYHWGDIIDGREWLQAERRRHAYRGEALAGLPLAQMHLHAPTLLAAWGRQGRDFIRQLDAFDDLQAAQQVTQWPRLDFFDDVPVEDGTRLLAQLQRRIRDLEPSSGGTPALPLRQDDHSVTFSVAHSPVRELEVLHDQLLQWFHTAPEPLSPRDVVVMVPDIEVMAPAIRAVFGQYKRSDARFIPYDIADLGAQAISPLIHAVEWLLALPQQRSRMSELVELLEVPALAARFGLKDEHLPTLTRWMAGSGIRWGLSAEHRAGLGLGVCGDDNSALFGVQRMLMGYACGADPVDDEVSLGVSPYPEVGGLDAELAGSLAHLLQALIDWWQICTQSATPAKWAERCRAMLAALFKPRDDNDRNALAALDQALNDWVRACGEAGFAEAVPLAVARSAWLEALKAPRLEQRFRAGGVTFCTLMPMRAIPFKAVCLLGMNDGDYPRRSPRADFDLMGLPGMTRPGDRSRRDDDRQLMLEALLSARQVLYVSWSGRSVRDNSEQPPSVLVSQLRDEIDLLWGKDTAKDLTTVHPLQPFSRAYFEVGSGLLTYAKEWRAAQDVQRGDGASETGTPSSALALLSPLMAANDQAPVISLAQLARFLRKPVGAFFRERLQVHLEDERSELHDEELFGLGGLDLYQLLDHELQHVPADLSADELPSHAARVVQYLREAGALPLAGVGTLEAQKLTHILQTQLAAALHERGAYPEAAERVLVDQVNPQVSLQDALGGVLAGEGGQMLLSLRANDVADLKPKTPLARPEKLIDIWLQSLAAAAMGHSVRCVVVGRNAVVRAEPQDPEAARTQLQTLLATWAEGMRWPLPLPPGVALQWLKDKENTNALADAYEGSDFKSAEKDKDPALSRTYPTVQDLLATGALDRLAQAVYAPLKAWAAEAEVEALPDAPADDEGDEA</sequence>
<dbReference type="EMBL" id="NESN01000004">
    <property type="protein sequence ID" value="PUE52675.1"/>
    <property type="molecule type" value="Genomic_DNA"/>
</dbReference>
<accession>A0A315E7T6</accession>
<dbReference type="RefSeq" id="WP_108313046.1">
    <property type="nucleotide sequence ID" value="NZ_NESN01000004.1"/>
</dbReference>
<keyword evidence="6 10" id="KW-0269">Exonuclease</keyword>